<feature type="region of interest" description="Disordered" evidence="1">
    <location>
        <begin position="29"/>
        <end position="49"/>
    </location>
</feature>
<evidence type="ECO:0000256" key="1">
    <source>
        <dbReference type="SAM" id="MobiDB-lite"/>
    </source>
</evidence>
<name>A0A158IV69_9BURK</name>
<organism evidence="3 4">
    <name type="scientific">Caballeronia humi</name>
    <dbReference type="NCBI Taxonomy" id="326474"/>
    <lineage>
        <taxon>Bacteria</taxon>
        <taxon>Pseudomonadati</taxon>
        <taxon>Pseudomonadota</taxon>
        <taxon>Betaproteobacteria</taxon>
        <taxon>Burkholderiales</taxon>
        <taxon>Burkholderiaceae</taxon>
        <taxon>Caballeronia</taxon>
    </lineage>
</organism>
<gene>
    <name evidence="3" type="ORF">AWB65_05395</name>
</gene>
<keyword evidence="2" id="KW-0732">Signal</keyword>
<accession>A0A158IV69</accession>
<reference evidence="3" key="1">
    <citation type="submission" date="2016-01" db="EMBL/GenBank/DDBJ databases">
        <authorList>
            <person name="Peeters C."/>
        </authorList>
    </citation>
    <scope>NUCLEOTIDE SEQUENCE [LARGE SCALE GENOMIC DNA]</scope>
    <source>
        <strain evidence="3">LMG 22934</strain>
    </source>
</reference>
<evidence type="ECO:0008006" key="5">
    <source>
        <dbReference type="Google" id="ProtNLM"/>
    </source>
</evidence>
<protein>
    <recommendedName>
        <fullName evidence="5">Lipoprotein</fullName>
    </recommendedName>
</protein>
<sequence length="203" mass="22668">MDKQLVKKLCTFTMLLTSVATTPLISHAQDSRDVQRDPDRTENWHRPWRERAPTPKLFDARGTVVGDIALGRTSSDDGGVVLNIDGVLVYVGFERISLDGGFTRSATQMRWSGSEPFYGGANCTGTAYIWYINSPLRPVSIMRQGSQVTLLIAVEGREEHRTLVSNLEGGTCIGNYAVPNDVWRVERTFDLTSRYPEPLRVGF</sequence>
<dbReference type="STRING" id="326474.AWB65_05395"/>
<dbReference type="AlphaFoldDB" id="A0A158IV69"/>
<proteinExistence type="predicted"/>
<keyword evidence="4" id="KW-1185">Reference proteome</keyword>
<dbReference type="Proteomes" id="UP000054977">
    <property type="component" value="Unassembled WGS sequence"/>
</dbReference>
<evidence type="ECO:0000256" key="2">
    <source>
        <dbReference type="SAM" id="SignalP"/>
    </source>
</evidence>
<comment type="caution">
    <text evidence="3">The sequence shown here is derived from an EMBL/GenBank/DDBJ whole genome shotgun (WGS) entry which is preliminary data.</text>
</comment>
<dbReference type="EMBL" id="FCNW02000044">
    <property type="protein sequence ID" value="SAL59990.1"/>
    <property type="molecule type" value="Genomic_DNA"/>
</dbReference>
<evidence type="ECO:0000313" key="4">
    <source>
        <dbReference type="Proteomes" id="UP000054977"/>
    </source>
</evidence>
<feature type="signal peptide" evidence="2">
    <location>
        <begin position="1"/>
        <end position="28"/>
    </location>
</feature>
<evidence type="ECO:0000313" key="3">
    <source>
        <dbReference type="EMBL" id="SAL59990.1"/>
    </source>
</evidence>
<feature type="chain" id="PRO_5011110647" description="Lipoprotein" evidence="2">
    <location>
        <begin position="29"/>
        <end position="203"/>
    </location>
</feature>